<protein>
    <submittedName>
        <fullName evidence="2">Uncharacterized protein</fullName>
    </submittedName>
</protein>
<reference evidence="2 3" key="1">
    <citation type="submission" date="2019-04" db="EMBL/GenBank/DDBJ databases">
        <title>Geobacter ruber sp. nov., ferric-reducing bacteria isolated from paddy soil.</title>
        <authorList>
            <person name="Xu Z."/>
            <person name="Masuda Y."/>
            <person name="Itoh H."/>
            <person name="Senoo K."/>
        </authorList>
    </citation>
    <scope>NUCLEOTIDE SEQUENCE [LARGE SCALE GENOMIC DNA]</scope>
    <source>
        <strain evidence="2 3">Red88</strain>
    </source>
</reference>
<dbReference type="EMBL" id="SRSD01000008">
    <property type="protein sequence ID" value="KAA0889793.1"/>
    <property type="molecule type" value="Genomic_DNA"/>
</dbReference>
<dbReference type="GO" id="GO:0015628">
    <property type="term" value="P:protein secretion by the type II secretion system"/>
    <property type="evidence" value="ECO:0007669"/>
    <property type="project" value="InterPro"/>
</dbReference>
<accession>A0A5A9XB18</accession>
<proteinExistence type="predicted"/>
<evidence type="ECO:0000313" key="3">
    <source>
        <dbReference type="Proteomes" id="UP000324298"/>
    </source>
</evidence>
<dbReference type="Proteomes" id="UP000324298">
    <property type="component" value="Unassembled WGS sequence"/>
</dbReference>
<evidence type="ECO:0000313" key="2">
    <source>
        <dbReference type="EMBL" id="KAA0889793.1"/>
    </source>
</evidence>
<keyword evidence="1" id="KW-0472">Membrane</keyword>
<dbReference type="NCBIfam" id="TIGR01709">
    <property type="entry name" value="typeII_sec_gspL"/>
    <property type="match status" value="1"/>
</dbReference>
<name>A0A5A9XB18_9BACT</name>
<dbReference type="InterPro" id="IPR007812">
    <property type="entry name" value="T2SS_protein-GspL"/>
</dbReference>
<feature type="transmembrane region" description="Helical" evidence="1">
    <location>
        <begin position="284"/>
        <end position="300"/>
    </location>
</feature>
<sequence>MDYLVIQVESQRVLAARFGVGGTSLSFSGAAEFEITEEQPLSAVAGRIAAGIDGAPRVVLCLSTTLFAQRTLELPLDNLRKVREVLPGQMQGEIALPVEEVVFDALPLGNGRYLALWARKADLGHAIDTFREAGCEPQVVTSAPFAWNFLPECPADAAVCDGTALAIMSEDRVTFARALDAAEPHQGITATLAALELGEAPFPPRLVLFGERAAELAASGDLALPTERLEMPHALAPLFKTDQAFQHLAGLLAVARACQAGVLPDFRRLELAWTAGDAALRKKLIVTASLLAAAVILLFVSQGLKYRAVKADLTSLDKSIAAIYRGIFPGRPKAVDEVAEVKGEIRKLAGPAEGSSSLDVFKKLAEAKGTTINGLYEAELEGGNLRVKGDARSAQAVNEFKAALAPFMATVELGEVKSRPDGSVTFTLVGTLKEARK</sequence>
<keyword evidence="1" id="KW-1133">Transmembrane helix</keyword>
<dbReference type="OrthoDB" id="5392419at2"/>
<dbReference type="GO" id="GO:0015627">
    <property type="term" value="C:type II protein secretion system complex"/>
    <property type="evidence" value="ECO:0007669"/>
    <property type="project" value="InterPro"/>
</dbReference>
<dbReference type="Gene3D" id="3.30.420.380">
    <property type="match status" value="1"/>
</dbReference>
<dbReference type="InterPro" id="IPR043129">
    <property type="entry name" value="ATPase_NBD"/>
</dbReference>
<keyword evidence="1" id="KW-0812">Transmembrane</keyword>
<evidence type="ECO:0000256" key="1">
    <source>
        <dbReference type="SAM" id="Phobius"/>
    </source>
</evidence>
<dbReference type="AlphaFoldDB" id="A0A5A9XB18"/>
<comment type="caution">
    <text evidence="2">The sequence shown here is derived from an EMBL/GenBank/DDBJ whole genome shotgun (WGS) entry which is preliminary data.</text>
</comment>
<dbReference type="SUPFAM" id="SSF53067">
    <property type="entry name" value="Actin-like ATPase domain"/>
    <property type="match status" value="1"/>
</dbReference>
<organism evidence="2 3">
    <name type="scientific">Oryzomonas rubra</name>
    <dbReference type="NCBI Taxonomy" id="2509454"/>
    <lineage>
        <taxon>Bacteria</taxon>
        <taxon>Pseudomonadati</taxon>
        <taxon>Thermodesulfobacteriota</taxon>
        <taxon>Desulfuromonadia</taxon>
        <taxon>Geobacterales</taxon>
        <taxon>Geobacteraceae</taxon>
        <taxon>Oryzomonas</taxon>
    </lineage>
</organism>
<dbReference type="GO" id="GO:0009276">
    <property type="term" value="C:Gram-negative-bacterium-type cell wall"/>
    <property type="evidence" value="ECO:0007669"/>
    <property type="project" value="InterPro"/>
</dbReference>
<dbReference type="RefSeq" id="WP_149308371.1">
    <property type="nucleotide sequence ID" value="NZ_SRSD01000008.1"/>
</dbReference>
<gene>
    <name evidence="2" type="ORF">ET418_13545</name>
</gene>
<keyword evidence="3" id="KW-1185">Reference proteome</keyword>